<dbReference type="EMBL" id="KB207095">
    <property type="protein sequence ID" value="ELP84942.1"/>
    <property type="molecule type" value="Genomic_DNA"/>
</dbReference>
<keyword evidence="2" id="KW-1185">Reference proteome</keyword>
<dbReference type="Proteomes" id="UP000014680">
    <property type="component" value="Unassembled WGS sequence"/>
</dbReference>
<reference evidence="1 2" key="1">
    <citation type="submission" date="2012-10" db="EMBL/GenBank/DDBJ databases">
        <authorList>
            <person name="Zafar N."/>
            <person name="Inman J."/>
            <person name="Hall N."/>
            <person name="Lorenzi H."/>
            <person name="Caler E."/>
        </authorList>
    </citation>
    <scope>NUCLEOTIDE SEQUENCE [LARGE SCALE GENOMIC DNA]</scope>
    <source>
        <strain evidence="1 2">IP1</strain>
    </source>
</reference>
<organism evidence="1 2">
    <name type="scientific">Entamoeba invadens IP1</name>
    <dbReference type="NCBI Taxonomy" id="370355"/>
    <lineage>
        <taxon>Eukaryota</taxon>
        <taxon>Amoebozoa</taxon>
        <taxon>Evosea</taxon>
        <taxon>Archamoebae</taxon>
        <taxon>Mastigamoebida</taxon>
        <taxon>Entamoebidae</taxon>
        <taxon>Entamoeba</taxon>
    </lineage>
</organism>
<dbReference type="AlphaFoldDB" id="L7FK31"/>
<dbReference type="PANTHER" id="PTHR45913">
    <property type="entry name" value="EPM2A-INTERACTING PROTEIN 1"/>
    <property type="match status" value="1"/>
</dbReference>
<protein>
    <submittedName>
        <fullName evidence="1">Uncharacterized protein</fullName>
    </submittedName>
</protein>
<gene>
    <name evidence="1" type="ORF">EIN_516680</name>
</gene>
<feature type="non-terminal residue" evidence="1">
    <location>
        <position position="300"/>
    </location>
</feature>
<proteinExistence type="predicted"/>
<sequence length="300" mass="35692">LSEDSTWCSQHIEAVPTWCPTRWLSQGKIVFFRLSEMEKEIVFIGDVEKSELTTFFRDNANYVVSSYLVDTLNTLCDLNQSLQGTNAFMFHEMGVIRNFYMELRNKVVKISQYNFSSFETIKDLKFEPDCFIHDFIDIILTIIYGMEFRFPYVKCSSFDHCLEMKFSEIEQKSLFALFFEEYVETSKMLPKEYTQFKDDIDIIKKIRNTKVVDVKNVNGFPDLLAYKDMINRNGELWKFTLYIMSIFPTSVISESTFSIAKYTWRPNIKQNTFNLRKSLVFVEFFLLERENWIFSIQIFL</sequence>
<accession>L7FK31</accession>
<evidence type="ECO:0000313" key="1">
    <source>
        <dbReference type="EMBL" id="ELP84942.1"/>
    </source>
</evidence>
<dbReference type="KEGG" id="eiv:EIN_516680"/>
<dbReference type="RefSeq" id="XP_004184288.1">
    <property type="nucleotide sequence ID" value="XM_004184240.1"/>
</dbReference>
<dbReference type="VEuPathDB" id="AmoebaDB:EIN_516680"/>
<name>L7FK31_ENTIV</name>
<dbReference type="PANTHER" id="PTHR45913:SF5">
    <property type="entry name" value="GENERAL TRANSCRIPTION FACTOR II-I REPEAT DOMAIN-CONTAINING PROTEIN 2A-LIKE PROTEIN"/>
    <property type="match status" value="1"/>
</dbReference>
<evidence type="ECO:0000313" key="2">
    <source>
        <dbReference type="Proteomes" id="UP000014680"/>
    </source>
</evidence>
<dbReference type="GeneID" id="14883918"/>